<feature type="chain" id="PRO_5035774962" evidence="1">
    <location>
        <begin position="21"/>
        <end position="182"/>
    </location>
</feature>
<evidence type="ECO:0000256" key="1">
    <source>
        <dbReference type="SAM" id="SignalP"/>
    </source>
</evidence>
<comment type="caution">
    <text evidence="2">The sequence shown here is derived from an EMBL/GenBank/DDBJ whole genome shotgun (WGS) entry which is preliminary data.</text>
</comment>
<keyword evidence="1" id="KW-0732">Signal</keyword>
<evidence type="ECO:0000313" key="2">
    <source>
        <dbReference type="EMBL" id="CAH1800278.1"/>
    </source>
</evidence>
<reference evidence="2" key="1">
    <citation type="submission" date="2022-03" db="EMBL/GenBank/DDBJ databases">
        <authorList>
            <person name="Martin C."/>
        </authorList>
    </citation>
    <scope>NUCLEOTIDE SEQUENCE</scope>
</reference>
<dbReference type="Proteomes" id="UP000749559">
    <property type="component" value="Unassembled WGS sequence"/>
</dbReference>
<gene>
    <name evidence="2" type="ORF">OFUS_LOCUS24190</name>
</gene>
<keyword evidence="3" id="KW-1185">Reference proteome</keyword>
<proteinExistence type="predicted"/>
<sequence>MKHTYPILILGLFLMRKSLSLNSTGINQFNRFLCAYKYCSGAHGPNDDGTCRLDVNVTRTFDKATDKKINKMRHIHTCCFAQLNNDNVIVGVGCYDSCQTMDPYLEAKPKCTQPAHLTSIGTIDVTIFCRKDNKPCDQLEEMHKGIHKCCTLISISDHSAVVCDGKCPMADDDETNGQLDEQ</sequence>
<dbReference type="EMBL" id="CAIIXF020000011">
    <property type="protein sequence ID" value="CAH1800278.1"/>
    <property type="molecule type" value="Genomic_DNA"/>
</dbReference>
<name>A0A8S4Q1V2_OWEFU</name>
<evidence type="ECO:0000313" key="3">
    <source>
        <dbReference type="Proteomes" id="UP000749559"/>
    </source>
</evidence>
<dbReference type="AlphaFoldDB" id="A0A8S4Q1V2"/>
<feature type="signal peptide" evidence="1">
    <location>
        <begin position="1"/>
        <end position="20"/>
    </location>
</feature>
<organism evidence="2 3">
    <name type="scientific">Owenia fusiformis</name>
    <name type="common">Polychaete worm</name>
    <dbReference type="NCBI Taxonomy" id="6347"/>
    <lineage>
        <taxon>Eukaryota</taxon>
        <taxon>Metazoa</taxon>
        <taxon>Spiralia</taxon>
        <taxon>Lophotrochozoa</taxon>
        <taxon>Annelida</taxon>
        <taxon>Polychaeta</taxon>
        <taxon>Sedentaria</taxon>
        <taxon>Canalipalpata</taxon>
        <taxon>Sabellida</taxon>
        <taxon>Oweniida</taxon>
        <taxon>Oweniidae</taxon>
        <taxon>Owenia</taxon>
    </lineage>
</organism>
<protein>
    <submittedName>
        <fullName evidence="2">Uncharacterized protein</fullName>
    </submittedName>
</protein>
<accession>A0A8S4Q1V2</accession>